<dbReference type="EMBL" id="GL996527">
    <property type="protein sequence ID" value="EGV62397.1"/>
    <property type="molecule type" value="Genomic_DNA"/>
</dbReference>
<dbReference type="eggNOG" id="KOG2444">
    <property type="taxonomic scope" value="Eukaryota"/>
</dbReference>
<dbReference type="OrthoDB" id="2288928at2759"/>
<reference evidence="2 3" key="1">
    <citation type="journal article" date="2011" name="Proc. Natl. Acad. Sci. U.S.A.">
        <title>Comparative genomics of xylose-fermenting fungi for enhanced biofuel production.</title>
        <authorList>
            <person name="Wohlbach D.J."/>
            <person name="Kuo A."/>
            <person name="Sato T.K."/>
            <person name="Potts K.M."/>
            <person name="Salamov A.A."/>
            <person name="LaButti K.M."/>
            <person name="Sun H."/>
            <person name="Clum A."/>
            <person name="Pangilinan J.L."/>
            <person name="Lindquist E.A."/>
            <person name="Lucas S."/>
            <person name="Lapidus A."/>
            <person name="Jin M."/>
            <person name="Gunawan C."/>
            <person name="Balan V."/>
            <person name="Dale B.E."/>
            <person name="Jeffries T.W."/>
            <person name="Zinkel R."/>
            <person name="Barry K.W."/>
            <person name="Grigoriev I.V."/>
            <person name="Gasch A.P."/>
        </authorList>
    </citation>
    <scope>NUCLEOTIDE SEQUENCE [LARGE SCALE GENOMIC DNA]</scope>
    <source>
        <strain evidence="3">ATCC 10573 / BCRC 21748 / CBS 615 / JCM 9827 / NBRC 10315 / NRRL Y-1498 / VKM Y-70</strain>
    </source>
</reference>
<organism evidence="3">
    <name type="scientific">Candida tenuis (strain ATCC 10573 / BCRC 21748 / CBS 615 / JCM 9827 / NBRC 10315 / NRRL Y-1498 / VKM Y-70)</name>
    <name type="common">Yeast</name>
    <name type="synonym">Yamadazyma tenuis</name>
    <dbReference type="NCBI Taxonomy" id="590646"/>
    <lineage>
        <taxon>Eukaryota</taxon>
        <taxon>Fungi</taxon>
        <taxon>Dikarya</taxon>
        <taxon>Ascomycota</taxon>
        <taxon>Saccharomycotina</taxon>
        <taxon>Pichiomycetes</taxon>
        <taxon>Debaryomycetaceae</taxon>
        <taxon>Yamadazyma</taxon>
    </lineage>
</organism>
<feature type="compositionally biased region" description="Basic and acidic residues" evidence="1">
    <location>
        <begin position="492"/>
        <end position="502"/>
    </location>
</feature>
<feature type="compositionally biased region" description="Basic and acidic residues" evidence="1">
    <location>
        <begin position="452"/>
        <end position="466"/>
    </location>
</feature>
<evidence type="ECO:0000313" key="2">
    <source>
        <dbReference type="EMBL" id="EGV62397.1"/>
    </source>
</evidence>
<gene>
    <name evidence="2" type="ORF">CANTEDRAFT_126278</name>
</gene>
<dbReference type="AlphaFoldDB" id="G3B8H7"/>
<name>G3B8H7_CANTC</name>
<protein>
    <submittedName>
        <fullName evidence="2">WD repeat-containing protein JIP5</fullName>
    </submittedName>
</protein>
<proteinExistence type="predicted"/>
<feature type="compositionally biased region" description="Acidic residues" evidence="1">
    <location>
        <begin position="437"/>
        <end position="451"/>
    </location>
</feature>
<feature type="compositionally biased region" description="Basic residues" evidence="1">
    <location>
        <begin position="472"/>
        <end position="487"/>
    </location>
</feature>
<feature type="compositionally biased region" description="Basic and acidic residues" evidence="1">
    <location>
        <begin position="520"/>
        <end position="532"/>
    </location>
</feature>
<dbReference type="STRING" id="590646.G3B8H7"/>
<evidence type="ECO:0000256" key="1">
    <source>
        <dbReference type="SAM" id="MobiDB-lite"/>
    </source>
</evidence>
<dbReference type="Proteomes" id="UP000000707">
    <property type="component" value="Unassembled WGS sequence"/>
</dbReference>
<keyword evidence="3" id="KW-1185">Reference proteome</keyword>
<sequence>MGKKKSNAANAARVLESKVSPILEINYPDPLFSVAAHPTRPIIAQGLATGHVFCTSYDAEQLEEYQTANRATHTKQQTEAFKTGKTSAIISSVSQSKQKWWTVVDDATDINNSMVKTLWKTKRHKGSCRSILFDPLPNSIGENIYTAGTDHIIKKANTETGKVSGKVEVSQHFLEEDDKMTKMCHSATNPFILAGTENGHVLVYDSSNLSKNKLMFKVDKAHDDCINHILPMPAVSAYHYLTLGSTTLSHIDIRKGIVTQSDDQEDELLAMCYASDHVNDNKNDTVLVSHGEGIITIWKNSKNHWRDQLSRIKVNKGVSLDTIVPSMNCDTDEMTNSVWCGDADGLLHRINYKMGKVQETRVHSSSFGKYGAVDEVGNLDIDYSYRLISAGMDTLKIWSDESQKSDEVNGSDSGSDSDSDSDSDDDSGSDSASFSDDTGDSDDNGESDNEDSDKIDPSDSDSEKDQSGLPKLQRKRRFDNLKPKKRLINFESHAKDLEETSSVKKPKTKQLTTKQLRNMQQHEHGIRRFDGL</sequence>
<feature type="region of interest" description="Disordered" evidence="1">
    <location>
        <begin position="401"/>
        <end position="532"/>
    </location>
</feature>
<dbReference type="HOGENOM" id="CLU_035623_0_0_1"/>
<feature type="compositionally biased region" description="Acidic residues" evidence="1">
    <location>
        <begin position="415"/>
        <end position="428"/>
    </location>
</feature>
<dbReference type="SUPFAM" id="SSF50978">
    <property type="entry name" value="WD40 repeat-like"/>
    <property type="match status" value="1"/>
</dbReference>
<dbReference type="InterPro" id="IPR015943">
    <property type="entry name" value="WD40/YVTN_repeat-like_dom_sf"/>
</dbReference>
<accession>G3B8H7</accession>
<dbReference type="InterPro" id="IPR036322">
    <property type="entry name" value="WD40_repeat_dom_sf"/>
</dbReference>
<dbReference type="Gene3D" id="2.130.10.10">
    <property type="entry name" value="YVTN repeat-like/Quinoprotein amine dehydrogenase"/>
    <property type="match status" value="2"/>
</dbReference>
<evidence type="ECO:0000313" key="3">
    <source>
        <dbReference type="Proteomes" id="UP000000707"/>
    </source>
</evidence>